<evidence type="ECO:0000256" key="3">
    <source>
        <dbReference type="ARBA" id="ARBA00023163"/>
    </source>
</evidence>
<dbReference type="SMART" id="SM00421">
    <property type="entry name" value="HTH_LUXR"/>
    <property type="match status" value="1"/>
</dbReference>
<dbReference type="PRINTS" id="PR00038">
    <property type="entry name" value="HTHLUXR"/>
</dbReference>
<dbReference type="Gene3D" id="1.10.10.10">
    <property type="entry name" value="Winged helix-like DNA-binding domain superfamily/Winged helix DNA-binding domain"/>
    <property type="match status" value="1"/>
</dbReference>
<sequence>MKKKINPIDEKEFYDYFVKNGELSENYFDFFSDSIESVKRFPIGPYFWFITNNIEMKTKRTSDNIELFTPYSKQQWINSDMFFFMNLFHPQDRRHIMAAFVFSATLRLKLLKEGKNELRFNYYGRMISGNHDYRWVLLQSPLQIIDNGEIKASFVVVYDLSHFIIQNLPLLSIIDLADDEVQYFKHIDQQLYKKVDIEKPKITKREKDILNLMAQGFNSPEIAEKLFLSYHTVENHKRNLRKKTNTKTSAELIAYTMNHSLLVF</sequence>
<evidence type="ECO:0000256" key="1">
    <source>
        <dbReference type="ARBA" id="ARBA00023015"/>
    </source>
</evidence>
<dbReference type="CDD" id="cd06170">
    <property type="entry name" value="LuxR_C_like"/>
    <property type="match status" value="1"/>
</dbReference>
<dbReference type="InterPro" id="IPR000792">
    <property type="entry name" value="Tscrpt_reg_LuxR_C"/>
</dbReference>
<organism evidence="6 7">
    <name type="scientific">Chryseobacterium arthrosphaerae</name>
    <dbReference type="NCBI Taxonomy" id="651561"/>
    <lineage>
        <taxon>Bacteria</taxon>
        <taxon>Pseudomonadati</taxon>
        <taxon>Bacteroidota</taxon>
        <taxon>Flavobacteriia</taxon>
        <taxon>Flavobacteriales</taxon>
        <taxon>Weeksellaceae</taxon>
        <taxon>Chryseobacterium group</taxon>
        <taxon>Chryseobacterium</taxon>
    </lineage>
</organism>
<evidence type="ECO:0000313" key="8">
    <source>
        <dbReference type="Proteomes" id="UP001350005"/>
    </source>
</evidence>
<evidence type="ECO:0000259" key="4">
    <source>
        <dbReference type="PROSITE" id="PS50043"/>
    </source>
</evidence>
<gene>
    <name evidence="6" type="ORF">BBI00_14400</name>
    <name evidence="5" type="ORF">V2E39_23085</name>
</gene>
<dbReference type="GO" id="GO:0006355">
    <property type="term" value="P:regulation of DNA-templated transcription"/>
    <property type="evidence" value="ECO:0007669"/>
    <property type="project" value="InterPro"/>
</dbReference>
<dbReference type="Pfam" id="PF00196">
    <property type="entry name" value="GerE"/>
    <property type="match status" value="1"/>
</dbReference>
<proteinExistence type="predicted"/>
<dbReference type="PANTHER" id="PTHR44688">
    <property type="entry name" value="DNA-BINDING TRANSCRIPTIONAL ACTIVATOR DEVR_DOSR"/>
    <property type="match status" value="1"/>
</dbReference>
<reference evidence="5 8" key="3">
    <citation type="submission" date="2024-01" db="EMBL/GenBank/DDBJ databases">
        <title>Whole genome of Chryseobacterium arthrosphaerae NNCa 2741.</title>
        <authorList>
            <person name="Boriskina E.V."/>
            <person name="Gordinskaya N.A."/>
            <person name="Kropotov V.S."/>
            <person name="Alekseeva A.E."/>
            <person name="Makhova M.A."/>
            <person name="Kryazhev D.V."/>
            <person name="Shkurkina I.S."/>
        </authorList>
    </citation>
    <scope>NUCLEOTIDE SEQUENCE [LARGE SCALE GENOMIC DNA]</scope>
    <source>
        <strain evidence="5 8">NNCa 2741</strain>
    </source>
</reference>
<dbReference type="STRING" id="651561.BBI00_14400"/>
<dbReference type="GO" id="GO:0003677">
    <property type="term" value="F:DNA binding"/>
    <property type="evidence" value="ECO:0007669"/>
    <property type="project" value="UniProtKB-KW"/>
</dbReference>
<name>A0A1B8ZV31_9FLAO</name>
<dbReference type="AlphaFoldDB" id="A0A1B8ZV31"/>
<dbReference type="InterPro" id="IPR036388">
    <property type="entry name" value="WH-like_DNA-bd_sf"/>
</dbReference>
<evidence type="ECO:0000313" key="7">
    <source>
        <dbReference type="Proteomes" id="UP000093432"/>
    </source>
</evidence>
<evidence type="ECO:0000256" key="2">
    <source>
        <dbReference type="ARBA" id="ARBA00023125"/>
    </source>
</evidence>
<dbReference type="SUPFAM" id="SSF55785">
    <property type="entry name" value="PYP-like sensor domain (PAS domain)"/>
    <property type="match status" value="1"/>
</dbReference>
<dbReference type="EMBL" id="JAZGJU010000088">
    <property type="protein sequence ID" value="MEE6130303.1"/>
    <property type="molecule type" value="Genomic_DNA"/>
</dbReference>
<dbReference type="SUPFAM" id="SSF46894">
    <property type="entry name" value="C-terminal effector domain of the bipartite response regulators"/>
    <property type="match status" value="1"/>
</dbReference>
<dbReference type="EMBL" id="MAYG01000001">
    <property type="protein sequence ID" value="OCA75441.1"/>
    <property type="molecule type" value="Genomic_DNA"/>
</dbReference>
<keyword evidence="8" id="KW-1185">Reference proteome</keyword>
<dbReference type="PANTHER" id="PTHR44688:SF16">
    <property type="entry name" value="DNA-BINDING TRANSCRIPTIONAL ACTIVATOR DEVR_DOSR"/>
    <property type="match status" value="1"/>
</dbReference>
<dbReference type="Gene3D" id="3.30.450.20">
    <property type="entry name" value="PAS domain"/>
    <property type="match status" value="1"/>
</dbReference>
<dbReference type="OrthoDB" id="965844at2"/>
<dbReference type="Proteomes" id="UP001350005">
    <property type="component" value="Unassembled WGS sequence"/>
</dbReference>
<comment type="caution">
    <text evidence="6">The sequence shown here is derived from an EMBL/GenBank/DDBJ whole genome shotgun (WGS) entry which is preliminary data.</text>
</comment>
<protein>
    <submittedName>
        <fullName evidence="6">Helix-turn-helix transcriptional regulator</fullName>
    </submittedName>
</protein>
<accession>A0A1B8ZV31</accession>
<keyword evidence="3" id="KW-0804">Transcription</keyword>
<dbReference type="PROSITE" id="PS00622">
    <property type="entry name" value="HTH_LUXR_1"/>
    <property type="match status" value="1"/>
</dbReference>
<dbReference type="InterPro" id="IPR035965">
    <property type="entry name" value="PAS-like_dom_sf"/>
</dbReference>
<dbReference type="RefSeq" id="WP_065399404.1">
    <property type="nucleotide sequence ID" value="NZ_JAKYXJ010000003.1"/>
</dbReference>
<dbReference type="PROSITE" id="PS50043">
    <property type="entry name" value="HTH_LUXR_2"/>
    <property type="match status" value="1"/>
</dbReference>
<feature type="domain" description="HTH luxR-type" evidence="4">
    <location>
        <begin position="195"/>
        <end position="260"/>
    </location>
</feature>
<reference evidence="7" key="1">
    <citation type="submission" date="2016-07" db="EMBL/GenBank/DDBJ databases">
        <authorList>
            <person name="Florea S."/>
            <person name="Webb J.S."/>
            <person name="Jaromczyk J."/>
            <person name="Schardl C.L."/>
        </authorList>
    </citation>
    <scope>NUCLEOTIDE SEQUENCE [LARGE SCALE GENOMIC DNA]</scope>
    <source>
        <strain evidence="7">CC-VM-7</strain>
    </source>
</reference>
<keyword evidence="2" id="KW-0238">DNA-binding</keyword>
<dbReference type="InterPro" id="IPR016032">
    <property type="entry name" value="Sig_transdc_resp-reg_C-effctor"/>
</dbReference>
<keyword evidence="1" id="KW-0805">Transcription regulation</keyword>
<dbReference type="Proteomes" id="UP000093432">
    <property type="component" value="Unassembled WGS sequence"/>
</dbReference>
<reference evidence="6" key="2">
    <citation type="submission" date="2016-07" db="EMBL/GenBank/DDBJ databases">
        <authorList>
            <person name="Jeong J.-J."/>
            <person name="Kim D.W."/>
            <person name="Sang M.K."/>
            <person name="Choi I.-G."/>
            <person name="Kim K.D."/>
        </authorList>
    </citation>
    <scope>NUCLEOTIDE SEQUENCE</scope>
    <source>
        <strain evidence="6">CC-VM-7</strain>
    </source>
</reference>
<evidence type="ECO:0000313" key="6">
    <source>
        <dbReference type="EMBL" id="OCA75441.1"/>
    </source>
</evidence>
<evidence type="ECO:0000313" key="5">
    <source>
        <dbReference type="EMBL" id="MEE6130303.1"/>
    </source>
</evidence>